<feature type="compositionally biased region" description="Low complexity" evidence="1">
    <location>
        <begin position="134"/>
        <end position="149"/>
    </location>
</feature>
<dbReference type="EMBL" id="SMMG02000007">
    <property type="protein sequence ID" value="KAA3466528.1"/>
    <property type="molecule type" value="Genomic_DNA"/>
</dbReference>
<evidence type="ECO:0000313" key="3">
    <source>
        <dbReference type="Proteomes" id="UP000325315"/>
    </source>
</evidence>
<dbReference type="OrthoDB" id="1938235at2759"/>
<proteinExistence type="predicted"/>
<reference evidence="3" key="1">
    <citation type="journal article" date="2019" name="Plant Biotechnol. J.">
        <title>Genome sequencing of the Australian wild diploid species Gossypium australe highlights disease resistance and delayed gland morphogenesis.</title>
        <authorList>
            <person name="Cai Y."/>
            <person name="Cai X."/>
            <person name="Wang Q."/>
            <person name="Wang P."/>
            <person name="Zhang Y."/>
            <person name="Cai C."/>
            <person name="Xu Y."/>
            <person name="Wang K."/>
            <person name="Zhou Z."/>
            <person name="Wang C."/>
            <person name="Geng S."/>
            <person name="Li B."/>
            <person name="Dong Q."/>
            <person name="Hou Y."/>
            <person name="Wang H."/>
            <person name="Ai P."/>
            <person name="Liu Z."/>
            <person name="Yi F."/>
            <person name="Sun M."/>
            <person name="An G."/>
            <person name="Cheng J."/>
            <person name="Zhang Y."/>
            <person name="Shi Q."/>
            <person name="Xie Y."/>
            <person name="Shi X."/>
            <person name="Chang Y."/>
            <person name="Huang F."/>
            <person name="Chen Y."/>
            <person name="Hong S."/>
            <person name="Mi L."/>
            <person name="Sun Q."/>
            <person name="Zhang L."/>
            <person name="Zhou B."/>
            <person name="Peng R."/>
            <person name="Zhang X."/>
            <person name="Liu F."/>
        </authorList>
    </citation>
    <scope>NUCLEOTIDE SEQUENCE [LARGE SCALE GENOMIC DNA]</scope>
    <source>
        <strain evidence="3">cv. PA1801</strain>
    </source>
</reference>
<protein>
    <submittedName>
        <fullName evidence="2">UBN2_3 domain-containing protein</fullName>
    </submittedName>
</protein>
<gene>
    <name evidence="2" type="ORF">EPI10_001615</name>
</gene>
<keyword evidence="3" id="KW-1185">Reference proteome</keyword>
<dbReference type="AlphaFoldDB" id="A0A5B6VBL7"/>
<name>A0A5B6VBL7_9ROSI</name>
<evidence type="ECO:0000256" key="1">
    <source>
        <dbReference type="SAM" id="MobiDB-lite"/>
    </source>
</evidence>
<feature type="region of interest" description="Disordered" evidence="1">
    <location>
        <begin position="133"/>
        <end position="177"/>
    </location>
</feature>
<feature type="compositionally biased region" description="Polar residues" evidence="1">
    <location>
        <begin position="161"/>
        <end position="177"/>
    </location>
</feature>
<dbReference type="Proteomes" id="UP000325315">
    <property type="component" value="Unassembled WGS sequence"/>
</dbReference>
<comment type="caution">
    <text evidence="2">The sequence shown here is derived from an EMBL/GenBank/DDBJ whole genome shotgun (WGS) entry which is preliminary data.</text>
</comment>
<accession>A0A5B6VBL7</accession>
<dbReference type="PANTHER" id="PTHR34222">
    <property type="entry name" value="GAG_PRE-INTEGRS DOMAIN-CONTAINING PROTEIN"/>
    <property type="match status" value="1"/>
</dbReference>
<dbReference type="PANTHER" id="PTHR34222:SF97">
    <property type="entry name" value="CATALYTIC REGION, PUTATIVE-RELATED"/>
    <property type="match status" value="1"/>
</dbReference>
<sequence length="270" mass="30464">MGLEVFFFIVKSPLMFKLLWDEYDALMSVSSCSCDMSQQYLGHVKHQRLFQFLTGLNDSYASLRSQILIMQRLTSVNLAYSMLVQEESQRLHSFRVKGHKMESCYKLIGFPPNYKFTKHKLVGSITNHVDSTELSSRSSSLPSRPDLSSGQTPLPPIASILPTQPTQQPFVPSHSHTVPSFSHIPHNTTNPFACSTDHASSLGSTNMAKSSRTGIILYPLSFSFTSYHLPCHTQFFVASTSHIPEPKNYIDTLKDERWVVAMQQEIQALE</sequence>
<organism evidence="2 3">
    <name type="scientific">Gossypium australe</name>
    <dbReference type="NCBI Taxonomy" id="47621"/>
    <lineage>
        <taxon>Eukaryota</taxon>
        <taxon>Viridiplantae</taxon>
        <taxon>Streptophyta</taxon>
        <taxon>Embryophyta</taxon>
        <taxon>Tracheophyta</taxon>
        <taxon>Spermatophyta</taxon>
        <taxon>Magnoliopsida</taxon>
        <taxon>eudicotyledons</taxon>
        <taxon>Gunneridae</taxon>
        <taxon>Pentapetalae</taxon>
        <taxon>rosids</taxon>
        <taxon>malvids</taxon>
        <taxon>Malvales</taxon>
        <taxon>Malvaceae</taxon>
        <taxon>Malvoideae</taxon>
        <taxon>Gossypium</taxon>
    </lineage>
</organism>
<evidence type="ECO:0000313" key="2">
    <source>
        <dbReference type="EMBL" id="KAA3466528.1"/>
    </source>
</evidence>